<dbReference type="AlphaFoldDB" id="A0A2W1KT69"/>
<accession>A0A2W1KT69</accession>
<evidence type="ECO:0000313" key="2">
    <source>
        <dbReference type="Proteomes" id="UP000248886"/>
    </source>
</evidence>
<gene>
    <name evidence="1" type="ORF">DN052_05210</name>
</gene>
<dbReference type="RefSeq" id="WP_054608661.1">
    <property type="nucleotide sequence ID" value="NZ_AP025160.1"/>
</dbReference>
<dbReference type="EMBL" id="QKQP01000001">
    <property type="protein sequence ID" value="PZD82417.1"/>
    <property type="molecule type" value="Genomic_DNA"/>
</dbReference>
<dbReference type="Proteomes" id="UP000248886">
    <property type="component" value="Unassembled WGS sequence"/>
</dbReference>
<proteinExistence type="predicted"/>
<sequence length="111" mass="12351">MERDFEITVRCTSILGVRIDAPHRVIKDTFDLLVEEGKHPLHILQFAFDWLSTRSAAVRTAHKEQYAAWRVRQAHKKAAGFVGYYSCFAGCNVVMDGITVPTRGAGMLAAG</sequence>
<organism evidence="1 2">
    <name type="scientific">Acidithiobacillus ferrooxidans</name>
    <name type="common">Thiobacillus ferrooxidans</name>
    <dbReference type="NCBI Taxonomy" id="920"/>
    <lineage>
        <taxon>Bacteria</taxon>
        <taxon>Pseudomonadati</taxon>
        <taxon>Pseudomonadota</taxon>
        <taxon>Acidithiobacillia</taxon>
        <taxon>Acidithiobacillales</taxon>
        <taxon>Acidithiobacillaceae</taxon>
        <taxon>Acidithiobacillus</taxon>
    </lineage>
</organism>
<reference evidence="1 2" key="1">
    <citation type="submission" date="2018-06" db="EMBL/GenBank/DDBJ databases">
        <title>Draft sequence of Acidithiobacillus ferrooxidans CCM 4253.</title>
        <authorList>
            <person name="Moya-Beltran A."/>
            <person name="Castro M."/>
            <person name="Covarrubias P.C."/>
            <person name="Issotta F."/>
            <person name="Janiczek O."/>
            <person name="Mandl M."/>
            <person name="Kucera J."/>
            <person name="Quatrini R."/>
        </authorList>
    </citation>
    <scope>NUCLEOTIDE SEQUENCE [LARGE SCALE GENOMIC DNA]</scope>
    <source>
        <strain evidence="1 2">CCM 4253</strain>
    </source>
</reference>
<comment type="caution">
    <text evidence="1">The sequence shown here is derived from an EMBL/GenBank/DDBJ whole genome shotgun (WGS) entry which is preliminary data.</text>
</comment>
<evidence type="ECO:0000313" key="1">
    <source>
        <dbReference type="EMBL" id="PZD82417.1"/>
    </source>
</evidence>
<name>A0A2W1KT69_ACIFR</name>
<protein>
    <submittedName>
        <fullName evidence="1">Uncharacterized protein</fullName>
    </submittedName>
</protein>